<keyword evidence="4" id="KW-1185">Reference proteome</keyword>
<comment type="caution">
    <text evidence="3">The sequence shown here is derived from an EMBL/GenBank/DDBJ whole genome shotgun (WGS) entry which is preliminary data.</text>
</comment>
<feature type="coiled-coil region" evidence="1">
    <location>
        <begin position="43"/>
        <end position="70"/>
    </location>
</feature>
<protein>
    <submittedName>
        <fullName evidence="3">Amidase</fullName>
    </submittedName>
</protein>
<dbReference type="InterPro" id="IPR023631">
    <property type="entry name" value="Amidase_dom"/>
</dbReference>
<keyword evidence="1" id="KW-0175">Coiled coil</keyword>
<dbReference type="SUPFAM" id="SSF75304">
    <property type="entry name" value="Amidase signature (AS) enzymes"/>
    <property type="match status" value="1"/>
</dbReference>
<dbReference type="InterPro" id="IPR036928">
    <property type="entry name" value="AS_sf"/>
</dbReference>
<dbReference type="GO" id="GO:0050567">
    <property type="term" value="F:glutaminyl-tRNA synthase (glutamine-hydrolyzing) activity"/>
    <property type="evidence" value="ECO:0007669"/>
    <property type="project" value="TreeGrafter"/>
</dbReference>
<dbReference type="Pfam" id="PF01425">
    <property type="entry name" value="Amidase"/>
    <property type="match status" value="1"/>
</dbReference>
<feature type="domain" description="Amidase" evidence="2">
    <location>
        <begin position="136"/>
        <end position="487"/>
    </location>
</feature>
<proteinExistence type="predicted"/>
<gene>
    <name evidence="3" type="ORF">G3570_05945</name>
</gene>
<dbReference type="RefSeq" id="WP_165140260.1">
    <property type="nucleotide sequence ID" value="NZ_JAALLT010000002.1"/>
</dbReference>
<accession>A0A6M1SYB2</accession>
<name>A0A6M1SYB2_9BACT</name>
<reference evidence="3 4" key="1">
    <citation type="submission" date="2020-02" db="EMBL/GenBank/DDBJ databases">
        <title>Balneolaceae bacterium YR4-1, complete genome.</title>
        <authorList>
            <person name="Li Y."/>
            <person name="Wu S."/>
        </authorList>
    </citation>
    <scope>NUCLEOTIDE SEQUENCE [LARGE SCALE GENOMIC DNA]</scope>
    <source>
        <strain evidence="3 4">YR4-1</strain>
    </source>
</reference>
<dbReference type="Proteomes" id="UP000473278">
    <property type="component" value="Unassembled WGS sequence"/>
</dbReference>
<evidence type="ECO:0000256" key="1">
    <source>
        <dbReference type="SAM" id="Coils"/>
    </source>
</evidence>
<dbReference type="PANTHER" id="PTHR11895">
    <property type="entry name" value="TRANSAMIDASE"/>
    <property type="match status" value="1"/>
</dbReference>
<evidence type="ECO:0000313" key="3">
    <source>
        <dbReference type="EMBL" id="NGP76164.1"/>
    </source>
</evidence>
<dbReference type="PANTHER" id="PTHR11895:SF73">
    <property type="entry name" value="AMIDASE FAMILY PROTEIN"/>
    <property type="match status" value="1"/>
</dbReference>
<dbReference type="AlphaFoldDB" id="A0A6M1SYB2"/>
<evidence type="ECO:0000313" key="4">
    <source>
        <dbReference type="Proteomes" id="UP000473278"/>
    </source>
</evidence>
<sequence>MKQSVTLALGISLGFILAFTSISVINSDITSTVVTEASKIIGLEFTEAERDSMLEDLESAREDYQSIRELNLPNSLPPSLIFNPIPPGKTFNHEQEPIHWDIPEDVPMPENRSELAFYTVKELASLIKQREITSVELTEFFIDRLHRFDDTLHAVVTLTEERALEQARKRDEELDTGTYRGPLHGIPYGLKDLFAVKGYKTTWGAMPFKEQTFNLTSTVARRLDEAGAILVAKTTLGALAWGDVWFGGRTRSPWNLERGSSGSSAGSAATTAAGLVPFAIGTETLGSIVSPSSRTGTTGLRPTFGRVSRHGAMALSWTMDKVGPITRSVEDAAIVFDAIYGPDGHDQSVIDLPFNYKQETDLSKLRIGYLKSAFNRDYYNHDNDSLTLATLRDLGAKLIPIELPDYPSGALSFILSAEGAAAFDELTRSGKDDEMVRQGQNAWPNVFRASRFIPAVEYIQANRAREVLIQKMDSVMQNVDVYVSPAFGGSNLVLTNLTGHPSVVLPNGFNDNREPTSITFMGNLFDEATLLGVAKTYQQATDFHKQHPEMFKK</sequence>
<evidence type="ECO:0000259" key="2">
    <source>
        <dbReference type="Pfam" id="PF01425"/>
    </source>
</evidence>
<organism evidence="3 4">
    <name type="scientific">Halalkalibaculum roseum</name>
    <dbReference type="NCBI Taxonomy" id="2709311"/>
    <lineage>
        <taxon>Bacteria</taxon>
        <taxon>Pseudomonadati</taxon>
        <taxon>Balneolota</taxon>
        <taxon>Balneolia</taxon>
        <taxon>Balneolales</taxon>
        <taxon>Balneolaceae</taxon>
        <taxon>Halalkalibaculum</taxon>
    </lineage>
</organism>
<dbReference type="Gene3D" id="3.90.1300.10">
    <property type="entry name" value="Amidase signature (AS) domain"/>
    <property type="match status" value="1"/>
</dbReference>
<dbReference type="EMBL" id="JAALLT010000002">
    <property type="protein sequence ID" value="NGP76164.1"/>
    <property type="molecule type" value="Genomic_DNA"/>
</dbReference>
<dbReference type="InterPro" id="IPR000120">
    <property type="entry name" value="Amidase"/>
</dbReference>